<dbReference type="PROSITE" id="PS01209">
    <property type="entry name" value="LDLRA_1"/>
    <property type="match status" value="1"/>
</dbReference>
<evidence type="ECO:0000256" key="3">
    <source>
        <dbReference type="ARBA" id="ARBA00022692"/>
    </source>
</evidence>
<sequence>MTVTHLILPLVIIVIVRQSRSLSSQTTHSPTVQTNIKTLDNESQSMFGHGVSEYKALQPLLLSPKDTFHVTTDRPLDDVQHHVSSTTLTQQDEHEREQTVRKVQKSVYKPLNLRSNKLNNCVLENGHLHYVAIEGQLYLRHNKRTPVVTQKHTCNVTVTASDDRVFRMQIRLFSTLLRAGVSVSAFDEGTNPPRKLFDTSQHYCGVQGFDLYSFTNKVTFQYVLLKRSSMPLFAEPFHMNLKFVAVPSSDRLNLEVIQTTPMAGYIKTPNYTVSSPYPINIESWARLHVPEGHAVMLSFSHLVMDNKLSTGCATLKVHRISNLTERQVWDYSYFHPAVLVARTVEVYVYTFMVHGRSTGFRLMFSFHNLSEIPQKLPDGKWNCSVPYWANFQQHFPCNLIWDCEGGEDEVNCPYTSRTCGLDYVPAGGSCFLYVSVPRDVRLSWDDASDECQRRGLQLASLNTPAEWDDVTRLLEMRHKLEPTPKTQKVYIGLTSAHPSIPYQKTYQWADGTIAHYTRGGIISRISVVMRACGFLSTGGTYQAHVRRCWPNDNSGILCEKEAVTSDDLLLGQDMQKIRLPVLDTRLTMDNFVTCPKNHTAHDFLACDVKSGCWGEGYGPSYICDAPMTPLPPSLACASGMEFVPYTLVCDHRPDCEDGSDEEFCVFPPCDPLEQTRCGDGQCVSGDNRCDSVEHCVNGADEEECIYGTRRNVGTPLPPPAELIFETGTFTYRNMTEQLDLSGIHIQELNSTVVSMLPKLMTLNLSGTGVDRLLGAGFQSAPQLRVVDLRGCPLTVIPRTLFHGLDKLHMVYADHFTICCQDVLPPGFNSLQCLSPADEISSCQYLLDDNDTHKLVALFLVPLSSALNPFLYLFSVRQERMRHERYQHLRKKKFQNKHIACGGATPFLLTAGATTVLPTAGATAVLPTPGATAALPTQGATAVLPTPGATVVLLTPDATAVLPTAGATAVLPTPGATVVLPTAGATVVLPTPGATAALPTPGATTLLPTPASCEDEATGSAPSYRCLTIDIENSTGCSNTSVNEYFFEKRGAIYLKSMKAASLKPVIPETQICQFAVTVPPGNILMTRVQSSVTQHGTQHGDVLIFVSIFEYKKTSERLYLCNGCSSIPSSGLYSLTSIVQFEIDTYDGSHSPYSMRIRIDLTAVAQSERPQLEVVFTSLTQGFVQTPGWDGQTFYQPQMDSWAQVDVPKQNVVMVSALSMEIVHRAHYHGNYELVTLYAGGTTDDHIVWKIEDFKTPVPRVLNTIVLHVHFTSTHEFSKMTGFRLHFSFHNHSFLPQQLADGRWNCSVPHWTDFQQHFPCNLVSDCDDGQDEAACPYSSEHCGQGRLTAAGKCFLYVTSQEPITWEDAAMECLSRGARLASLKTPEEWRNVISMLKLGPPDEVYIGLRTSSAGLPKMYRHSLEWVDGTIAISLPSSVYWMTKPSCAYLTQTKTRYLLKAHACEKTITAAIVCEEAVLNNNSSTLQKTTGVVLPSVETRTSKLSLTTCRDKGHLTHTFLACDSKSACWSQGYGPSHSCAAPMRPLPPSFTCSNDEAHVPYTLVCDFRSDCDDASDEAFCVFRPCEIGQFGCGNKQ</sequence>
<feature type="chain" id="PRO_5044866229" description="C-type lectin domain-containing protein" evidence="10">
    <location>
        <begin position="22"/>
        <end position="1594"/>
    </location>
</feature>
<dbReference type="GO" id="GO:0016192">
    <property type="term" value="P:vesicle-mediated transport"/>
    <property type="evidence" value="ECO:0007669"/>
    <property type="project" value="UniProtKB-ARBA"/>
</dbReference>
<feature type="disulfide bond" evidence="8">
    <location>
        <begin position="677"/>
        <end position="695"/>
    </location>
</feature>
<keyword evidence="4" id="KW-0677">Repeat</keyword>
<dbReference type="InterPro" id="IPR016186">
    <property type="entry name" value="C-type_lectin-like/link_sf"/>
</dbReference>
<dbReference type="SUPFAM" id="SSF57424">
    <property type="entry name" value="LDL receptor-like module"/>
    <property type="match status" value="3"/>
</dbReference>
<dbReference type="InterPro" id="IPR002172">
    <property type="entry name" value="LDrepeatLR_classA_rpt"/>
</dbReference>
<dbReference type="SMART" id="SM00034">
    <property type="entry name" value="CLECT"/>
    <property type="match status" value="2"/>
</dbReference>
<feature type="transmembrane region" description="Helical" evidence="9">
    <location>
        <begin position="896"/>
        <end position="916"/>
    </location>
</feature>
<dbReference type="Proteomes" id="UP001519460">
    <property type="component" value="Unassembled WGS sequence"/>
</dbReference>
<evidence type="ECO:0000256" key="8">
    <source>
        <dbReference type="PROSITE-ProRule" id="PRU00124"/>
    </source>
</evidence>
<dbReference type="InterPro" id="IPR001304">
    <property type="entry name" value="C-type_lectin-like"/>
</dbReference>
<dbReference type="EMBL" id="JACVVK020000093">
    <property type="protein sequence ID" value="KAK7493406.1"/>
    <property type="molecule type" value="Genomic_DNA"/>
</dbReference>
<organism evidence="12 13">
    <name type="scientific">Batillaria attramentaria</name>
    <dbReference type="NCBI Taxonomy" id="370345"/>
    <lineage>
        <taxon>Eukaryota</taxon>
        <taxon>Metazoa</taxon>
        <taxon>Spiralia</taxon>
        <taxon>Lophotrochozoa</taxon>
        <taxon>Mollusca</taxon>
        <taxon>Gastropoda</taxon>
        <taxon>Caenogastropoda</taxon>
        <taxon>Sorbeoconcha</taxon>
        <taxon>Cerithioidea</taxon>
        <taxon>Batillariidae</taxon>
        <taxon>Batillaria</taxon>
    </lineage>
</organism>
<dbReference type="PANTHER" id="PTHR24270:SF60">
    <property type="entry name" value="CUB AND LDLA DOMAIN, ISOFORM A-RELATED"/>
    <property type="match status" value="1"/>
</dbReference>
<evidence type="ECO:0000313" key="12">
    <source>
        <dbReference type="EMBL" id="KAK7493406.1"/>
    </source>
</evidence>
<feature type="disulfide bond" evidence="8">
    <location>
        <begin position="649"/>
        <end position="664"/>
    </location>
</feature>
<dbReference type="InterPro" id="IPR023415">
    <property type="entry name" value="LDLR_class-A_CS"/>
</dbReference>
<gene>
    <name evidence="12" type="ORF">BaRGS_00015306</name>
</gene>
<dbReference type="GO" id="GO:0016020">
    <property type="term" value="C:membrane"/>
    <property type="evidence" value="ECO:0007669"/>
    <property type="project" value="UniProtKB-SubCell"/>
</dbReference>
<comment type="caution">
    <text evidence="12">The sequence shown here is derived from an EMBL/GenBank/DDBJ whole genome shotgun (WGS) entry which is preliminary data.</text>
</comment>
<dbReference type="PROSITE" id="PS50041">
    <property type="entry name" value="C_TYPE_LECTIN_2"/>
    <property type="match status" value="2"/>
</dbReference>
<keyword evidence="6 9" id="KW-0472">Membrane</keyword>
<evidence type="ECO:0000259" key="11">
    <source>
        <dbReference type="PROSITE" id="PS50041"/>
    </source>
</evidence>
<dbReference type="InterPro" id="IPR036055">
    <property type="entry name" value="LDL_receptor-like_sf"/>
</dbReference>
<feature type="transmembrane region" description="Helical" evidence="9">
    <location>
        <begin position="854"/>
        <end position="875"/>
    </location>
</feature>
<dbReference type="Pfam" id="PF00059">
    <property type="entry name" value="Lectin_C"/>
    <property type="match status" value="1"/>
</dbReference>
<comment type="subcellular location">
    <subcellularLocation>
        <location evidence="2">Endomembrane system</location>
    </subcellularLocation>
    <subcellularLocation>
        <location evidence="1">Membrane</location>
        <topology evidence="1">Single-pass membrane protein</topology>
    </subcellularLocation>
</comment>
<dbReference type="InterPro" id="IPR032675">
    <property type="entry name" value="LRR_dom_sf"/>
</dbReference>
<keyword evidence="7 8" id="KW-1015">Disulfide bond</keyword>
<feature type="disulfide bond" evidence="8">
    <location>
        <begin position="1563"/>
        <end position="1578"/>
    </location>
</feature>
<dbReference type="Gene3D" id="2.60.120.290">
    <property type="entry name" value="Spermadhesin, CUB domain"/>
    <property type="match status" value="2"/>
</dbReference>
<keyword evidence="5 9" id="KW-1133">Transmembrane helix</keyword>
<dbReference type="SUPFAM" id="SSF49854">
    <property type="entry name" value="Spermadhesin, CUB domain"/>
    <property type="match status" value="2"/>
</dbReference>
<keyword evidence="13" id="KW-1185">Reference proteome</keyword>
<protein>
    <recommendedName>
        <fullName evidence="11">C-type lectin domain-containing protein</fullName>
    </recommendedName>
</protein>
<dbReference type="GO" id="GO:0012505">
    <property type="term" value="C:endomembrane system"/>
    <property type="evidence" value="ECO:0007669"/>
    <property type="project" value="UniProtKB-SubCell"/>
</dbReference>
<dbReference type="InterPro" id="IPR050685">
    <property type="entry name" value="LDLR"/>
</dbReference>
<evidence type="ECO:0000256" key="9">
    <source>
        <dbReference type="SAM" id="Phobius"/>
    </source>
</evidence>
<dbReference type="InterPro" id="IPR035914">
    <property type="entry name" value="Sperma_CUB_dom_sf"/>
</dbReference>
<dbReference type="PANTHER" id="PTHR24270">
    <property type="entry name" value="LOW-DENSITY LIPOPROTEIN RECEPTOR-RELATED"/>
    <property type="match status" value="1"/>
</dbReference>
<name>A0ABD0L1M4_9CAEN</name>
<evidence type="ECO:0000313" key="13">
    <source>
        <dbReference type="Proteomes" id="UP001519460"/>
    </source>
</evidence>
<dbReference type="SUPFAM" id="SSF56436">
    <property type="entry name" value="C-type lectin-like"/>
    <property type="match status" value="2"/>
</dbReference>
<dbReference type="Pfam" id="PF00057">
    <property type="entry name" value="Ldl_recept_a"/>
    <property type="match status" value="1"/>
</dbReference>
<keyword evidence="3 9" id="KW-0812">Transmembrane</keyword>
<evidence type="ECO:0000256" key="10">
    <source>
        <dbReference type="SAM" id="SignalP"/>
    </source>
</evidence>
<dbReference type="Gene3D" id="4.10.400.10">
    <property type="entry name" value="Low-density Lipoprotein Receptor"/>
    <property type="match status" value="3"/>
</dbReference>
<dbReference type="InterPro" id="IPR016187">
    <property type="entry name" value="CTDL_fold"/>
</dbReference>
<proteinExistence type="predicted"/>
<comment type="caution">
    <text evidence="8">Lacks conserved residue(s) required for the propagation of feature annotation.</text>
</comment>
<dbReference type="CDD" id="cd00037">
    <property type="entry name" value="CLECT"/>
    <property type="match status" value="2"/>
</dbReference>
<dbReference type="CDD" id="cd00112">
    <property type="entry name" value="LDLa"/>
    <property type="match status" value="3"/>
</dbReference>
<feature type="non-terminal residue" evidence="12">
    <location>
        <position position="1594"/>
    </location>
</feature>
<evidence type="ECO:0000256" key="7">
    <source>
        <dbReference type="ARBA" id="ARBA00023157"/>
    </source>
</evidence>
<dbReference type="PROSITE" id="PS50068">
    <property type="entry name" value="LDLRA_2"/>
    <property type="match status" value="3"/>
</dbReference>
<dbReference type="SMART" id="SM00192">
    <property type="entry name" value="LDLa"/>
    <property type="match status" value="5"/>
</dbReference>
<evidence type="ECO:0000256" key="1">
    <source>
        <dbReference type="ARBA" id="ARBA00004167"/>
    </source>
</evidence>
<reference evidence="12 13" key="1">
    <citation type="journal article" date="2023" name="Sci. Data">
        <title>Genome assembly of the Korean intertidal mud-creeper Batillaria attramentaria.</title>
        <authorList>
            <person name="Patra A.K."/>
            <person name="Ho P.T."/>
            <person name="Jun S."/>
            <person name="Lee S.J."/>
            <person name="Kim Y."/>
            <person name="Won Y.J."/>
        </authorList>
    </citation>
    <scope>NUCLEOTIDE SEQUENCE [LARGE SCALE GENOMIC DNA]</scope>
    <source>
        <strain evidence="12">Wonlab-2016</strain>
    </source>
</reference>
<evidence type="ECO:0000256" key="6">
    <source>
        <dbReference type="ARBA" id="ARBA00023136"/>
    </source>
</evidence>
<accession>A0ABD0L1M4</accession>
<evidence type="ECO:0000256" key="2">
    <source>
        <dbReference type="ARBA" id="ARBA00004308"/>
    </source>
</evidence>
<feature type="signal peptide" evidence="10">
    <location>
        <begin position="1"/>
        <end position="21"/>
    </location>
</feature>
<evidence type="ECO:0000256" key="4">
    <source>
        <dbReference type="ARBA" id="ARBA00022737"/>
    </source>
</evidence>
<dbReference type="SUPFAM" id="SSF52058">
    <property type="entry name" value="L domain-like"/>
    <property type="match status" value="1"/>
</dbReference>
<feature type="domain" description="C-type lectin" evidence="11">
    <location>
        <begin position="426"/>
        <end position="542"/>
    </location>
</feature>
<feature type="domain" description="C-type lectin" evidence="11">
    <location>
        <begin position="1349"/>
        <end position="1464"/>
    </location>
</feature>
<dbReference type="PRINTS" id="PR00261">
    <property type="entry name" value="LDLRECEPTOR"/>
</dbReference>
<keyword evidence="10" id="KW-0732">Signal</keyword>
<dbReference type="Gene3D" id="3.80.10.10">
    <property type="entry name" value="Ribonuclease Inhibitor"/>
    <property type="match status" value="1"/>
</dbReference>
<evidence type="ECO:0000256" key="5">
    <source>
        <dbReference type="ARBA" id="ARBA00022989"/>
    </source>
</evidence>
<dbReference type="Gene3D" id="3.10.100.10">
    <property type="entry name" value="Mannose-Binding Protein A, subunit A"/>
    <property type="match status" value="2"/>
</dbReference>
<feature type="disulfide bond" evidence="8">
    <location>
        <begin position="689"/>
        <end position="704"/>
    </location>
</feature>